<dbReference type="PANTHER" id="PTHR48007">
    <property type="entry name" value="LEUCINE-RICH REPEAT RECEPTOR-LIKE PROTEIN KINASE PXC1"/>
    <property type="match status" value="1"/>
</dbReference>
<feature type="chain" id="PRO_5022899963" description="Protein kinase domain-containing protein" evidence="8">
    <location>
        <begin position="24"/>
        <end position="623"/>
    </location>
</feature>
<keyword evidence="11" id="KW-1185">Reference proteome</keyword>
<dbReference type="OrthoDB" id="1890790at2759"/>
<feature type="transmembrane region" description="Helical" evidence="7">
    <location>
        <begin position="251"/>
        <end position="278"/>
    </location>
</feature>
<dbReference type="SUPFAM" id="SSF56112">
    <property type="entry name" value="Protein kinase-like (PK-like)"/>
    <property type="match status" value="1"/>
</dbReference>
<evidence type="ECO:0000256" key="4">
    <source>
        <dbReference type="ARBA" id="ARBA00022737"/>
    </source>
</evidence>
<evidence type="ECO:0000259" key="9">
    <source>
        <dbReference type="PROSITE" id="PS50011"/>
    </source>
</evidence>
<evidence type="ECO:0000256" key="8">
    <source>
        <dbReference type="SAM" id="SignalP"/>
    </source>
</evidence>
<feature type="domain" description="Protein kinase" evidence="9">
    <location>
        <begin position="327"/>
        <end position="595"/>
    </location>
</feature>
<dbReference type="Pfam" id="PF13855">
    <property type="entry name" value="LRR_8"/>
    <property type="match status" value="1"/>
</dbReference>
<evidence type="ECO:0000256" key="3">
    <source>
        <dbReference type="ARBA" id="ARBA00022692"/>
    </source>
</evidence>
<dbReference type="InterPro" id="IPR046959">
    <property type="entry name" value="PRK1-6/SRF4-like"/>
</dbReference>
<dbReference type="InterPro" id="IPR001245">
    <property type="entry name" value="Ser-Thr/Tyr_kinase_cat_dom"/>
</dbReference>
<evidence type="ECO:0000313" key="11">
    <source>
        <dbReference type="Proteomes" id="UP000323000"/>
    </source>
</evidence>
<dbReference type="AlphaFoldDB" id="A0A5C7HWN0"/>
<dbReference type="InterPro" id="IPR013210">
    <property type="entry name" value="LRR_N_plant-typ"/>
</dbReference>
<evidence type="ECO:0000256" key="1">
    <source>
        <dbReference type="ARBA" id="ARBA00004370"/>
    </source>
</evidence>
<dbReference type="Gene3D" id="3.30.200.20">
    <property type="entry name" value="Phosphorylase Kinase, domain 1"/>
    <property type="match status" value="1"/>
</dbReference>
<comment type="caution">
    <text evidence="10">The sequence shown here is derived from an EMBL/GenBank/DDBJ whole genome shotgun (WGS) entry which is preliminary data.</text>
</comment>
<evidence type="ECO:0000256" key="6">
    <source>
        <dbReference type="ARBA" id="ARBA00023136"/>
    </source>
</evidence>
<dbReference type="InterPro" id="IPR000719">
    <property type="entry name" value="Prot_kinase_dom"/>
</dbReference>
<dbReference type="GO" id="GO:0005524">
    <property type="term" value="F:ATP binding"/>
    <property type="evidence" value="ECO:0007669"/>
    <property type="project" value="InterPro"/>
</dbReference>
<organism evidence="10 11">
    <name type="scientific">Acer yangbiense</name>
    <dbReference type="NCBI Taxonomy" id="1000413"/>
    <lineage>
        <taxon>Eukaryota</taxon>
        <taxon>Viridiplantae</taxon>
        <taxon>Streptophyta</taxon>
        <taxon>Embryophyta</taxon>
        <taxon>Tracheophyta</taxon>
        <taxon>Spermatophyta</taxon>
        <taxon>Magnoliopsida</taxon>
        <taxon>eudicotyledons</taxon>
        <taxon>Gunneridae</taxon>
        <taxon>Pentapetalae</taxon>
        <taxon>rosids</taxon>
        <taxon>malvids</taxon>
        <taxon>Sapindales</taxon>
        <taxon>Sapindaceae</taxon>
        <taxon>Hippocastanoideae</taxon>
        <taxon>Acereae</taxon>
        <taxon>Acer</taxon>
    </lineage>
</organism>
<accession>A0A5C7HWN0</accession>
<dbReference type="GO" id="GO:0004672">
    <property type="term" value="F:protein kinase activity"/>
    <property type="evidence" value="ECO:0007669"/>
    <property type="project" value="InterPro"/>
</dbReference>
<keyword evidence="2" id="KW-0433">Leucine-rich repeat</keyword>
<dbReference type="Gene3D" id="1.10.510.10">
    <property type="entry name" value="Transferase(Phosphotransferase) domain 1"/>
    <property type="match status" value="1"/>
</dbReference>
<comment type="subcellular location">
    <subcellularLocation>
        <location evidence="1">Membrane</location>
    </subcellularLocation>
</comment>
<proteinExistence type="predicted"/>
<keyword evidence="5 7" id="KW-1133">Transmembrane helix</keyword>
<dbReference type="PROSITE" id="PS50011">
    <property type="entry name" value="PROTEIN_KINASE_DOM"/>
    <property type="match status" value="1"/>
</dbReference>
<dbReference type="Proteomes" id="UP000323000">
    <property type="component" value="Chromosome 5"/>
</dbReference>
<dbReference type="SUPFAM" id="SSF52058">
    <property type="entry name" value="L domain-like"/>
    <property type="match status" value="1"/>
</dbReference>
<gene>
    <name evidence="10" type="ORF">EZV62_012568</name>
</gene>
<feature type="signal peptide" evidence="8">
    <location>
        <begin position="1"/>
        <end position="23"/>
    </location>
</feature>
<evidence type="ECO:0000256" key="7">
    <source>
        <dbReference type="SAM" id="Phobius"/>
    </source>
</evidence>
<dbReference type="InterPro" id="IPR032675">
    <property type="entry name" value="LRR_dom_sf"/>
</dbReference>
<evidence type="ECO:0000256" key="2">
    <source>
        <dbReference type="ARBA" id="ARBA00022614"/>
    </source>
</evidence>
<dbReference type="Pfam" id="PF07714">
    <property type="entry name" value="PK_Tyr_Ser-Thr"/>
    <property type="match status" value="1"/>
</dbReference>
<dbReference type="InterPro" id="IPR001611">
    <property type="entry name" value="Leu-rich_rpt"/>
</dbReference>
<reference evidence="11" key="1">
    <citation type="journal article" date="2019" name="Gigascience">
        <title>De novo genome assembly of the endangered Acer yangbiense, a plant species with extremely small populations endemic to Yunnan Province, China.</title>
        <authorList>
            <person name="Yang J."/>
            <person name="Wariss H.M."/>
            <person name="Tao L."/>
            <person name="Zhang R."/>
            <person name="Yun Q."/>
            <person name="Hollingsworth P."/>
            <person name="Dao Z."/>
            <person name="Luo G."/>
            <person name="Guo H."/>
            <person name="Ma Y."/>
            <person name="Sun W."/>
        </authorList>
    </citation>
    <scope>NUCLEOTIDE SEQUENCE [LARGE SCALE GENOMIC DNA]</scope>
    <source>
        <strain evidence="11">cv. Malutang</strain>
    </source>
</reference>
<dbReference type="PANTHER" id="PTHR48007:SF53">
    <property type="entry name" value="OS01G0711200 PROTEIN"/>
    <property type="match status" value="1"/>
</dbReference>
<keyword evidence="4" id="KW-0677">Repeat</keyword>
<evidence type="ECO:0000313" key="10">
    <source>
        <dbReference type="EMBL" id="TXG61205.1"/>
    </source>
</evidence>
<name>A0A5C7HWN0_9ROSI</name>
<sequence length="623" mass="69807">MILASKFFFFFFFFSILFSPSLSNSDINTLLSFKASLISDPHNSLSSWRVNSTHPSFDSWFGVTCNSRTHRVIKLVLDNLYLTGSAQPLSQLTHLRLLSLNYNNFSSSNLNLSSWPNMKHLYLSHNQFNGIFPTGIVDLHRLLRLDLSYNHFTGEIPMTELSRLPKLLTLRLEANSFTGTLDSDNLSSLSILNFNVSDNRLTGQIPTWLSRFPVSSFAGNKNLCGGPLDSAFSNRTVEGETAVRSRDSSRLGIVVLIIVIFEAMAMVAAIVTVTWYCYTRTRRQRNGKGTSGAHKGKYGIGGGARDEEMVVFDFDQGCNIKVDDLLKSSAELLGKGSVGTTYKVKMDGGDAVVVVKRVRERKKRREVDEWLCVIGGLTHSNIVSLRAYYNSKDELLLVYDFLPNGSLHSLLHENRGPGRTPLDWSTRLKLASDAAKGLAFLHSYNKPKLFHGNLTSSNIVVDQSGNARISDIGLQQLLHTQFFIDDAYKAPELKLNNNFSQRKFTHKCDVYSFGVVLLEILTGKITASGDGESSIVKWVRRQMEPEEKPWEVFDFELLRDRELEEEMRALLQVAFMCCSALPKDRPKMSIIHGMIEDIRTKGSIDASINSIMSNLSSDSSADQ</sequence>
<keyword evidence="3 7" id="KW-0812">Transmembrane</keyword>
<dbReference type="EMBL" id="VAHF01000005">
    <property type="protein sequence ID" value="TXG61205.1"/>
    <property type="molecule type" value="Genomic_DNA"/>
</dbReference>
<evidence type="ECO:0000256" key="5">
    <source>
        <dbReference type="ARBA" id="ARBA00022989"/>
    </source>
</evidence>
<dbReference type="Gene3D" id="3.80.10.10">
    <property type="entry name" value="Ribonuclease Inhibitor"/>
    <property type="match status" value="2"/>
</dbReference>
<protein>
    <recommendedName>
        <fullName evidence="9">Protein kinase domain-containing protein</fullName>
    </recommendedName>
</protein>
<dbReference type="InterPro" id="IPR011009">
    <property type="entry name" value="Kinase-like_dom_sf"/>
</dbReference>
<keyword evidence="6 7" id="KW-0472">Membrane</keyword>
<keyword evidence="8" id="KW-0732">Signal</keyword>
<dbReference type="GO" id="GO:0016020">
    <property type="term" value="C:membrane"/>
    <property type="evidence" value="ECO:0007669"/>
    <property type="project" value="UniProtKB-SubCell"/>
</dbReference>
<dbReference type="Pfam" id="PF08263">
    <property type="entry name" value="LRRNT_2"/>
    <property type="match status" value="1"/>
</dbReference>